<dbReference type="Gene3D" id="3.40.50.2300">
    <property type="match status" value="1"/>
</dbReference>
<dbReference type="InterPro" id="IPR050595">
    <property type="entry name" value="Bact_response_regulator"/>
</dbReference>
<comment type="caution">
    <text evidence="4">The sequence shown here is derived from an EMBL/GenBank/DDBJ whole genome shotgun (WGS) entry which is preliminary data.</text>
</comment>
<keyword evidence="5" id="KW-1185">Reference proteome</keyword>
<protein>
    <submittedName>
        <fullName evidence="4">Response regulator</fullName>
    </submittedName>
</protein>
<dbReference type="SUPFAM" id="SSF52172">
    <property type="entry name" value="CheY-like"/>
    <property type="match status" value="1"/>
</dbReference>
<accession>A0ABX1P1K8</accession>
<dbReference type="PANTHER" id="PTHR44591">
    <property type="entry name" value="STRESS RESPONSE REGULATOR PROTEIN 1"/>
    <property type="match status" value="1"/>
</dbReference>
<evidence type="ECO:0000313" key="4">
    <source>
        <dbReference type="EMBL" id="NMG18210.1"/>
    </source>
</evidence>
<proteinExistence type="predicted"/>
<sequence>MSNDSENRHPNDDIEDFQSLGGLRILVVDDDADTCILITFILESYGVQVMTAASALDALEVIGQFEPNLLISDIAMPEVDGYSLMRKVRTLSPPLGGIPAIAVTAMDTQEGRDLALISGFQAYLAKPIEPDDLVIEIAKLITSYHSL</sequence>
<dbReference type="CDD" id="cd17580">
    <property type="entry name" value="REC_2_DhkD-like"/>
    <property type="match status" value="1"/>
</dbReference>
<dbReference type="EMBL" id="QMEB01000006">
    <property type="protein sequence ID" value="NMG18210.1"/>
    <property type="molecule type" value="Genomic_DNA"/>
</dbReference>
<evidence type="ECO:0000256" key="2">
    <source>
        <dbReference type="PROSITE-ProRule" id="PRU00169"/>
    </source>
</evidence>
<feature type="domain" description="Response regulatory" evidence="3">
    <location>
        <begin position="24"/>
        <end position="141"/>
    </location>
</feature>
<dbReference type="InterPro" id="IPR011006">
    <property type="entry name" value="CheY-like_superfamily"/>
</dbReference>
<evidence type="ECO:0000313" key="5">
    <source>
        <dbReference type="Proteomes" id="UP000718564"/>
    </source>
</evidence>
<dbReference type="InterPro" id="IPR001789">
    <property type="entry name" value="Sig_transdc_resp-reg_receiver"/>
</dbReference>
<dbReference type="Proteomes" id="UP000718564">
    <property type="component" value="Unassembled WGS sequence"/>
</dbReference>
<evidence type="ECO:0000259" key="3">
    <source>
        <dbReference type="PROSITE" id="PS50110"/>
    </source>
</evidence>
<dbReference type="SMART" id="SM00448">
    <property type="entry name" value="REC"/>
    <property type="match status" value="1"/>
</dbReference>
<dbReference type="PROSITE" id="PS50110">
    <property type="entry name" value="RESPONSE_REGULATORY"/>
    <property type="match status" value="1"/>
</dbReference>
<feature type="modified residue" description="4-aspartylphosphate" evidence="2">
    <location>
        <position position="73"/>
    </location>
</feature>
<gene>
    <name evidence="4" type="ORF">DP116_01610</name>
</gene>
<evidence type="ECO:0000256" key="1">
    <source>
        <dbReference type="ARBA" id="ARBA00022553"/>
    </source>
</evidence>
<organism evidence="4 5">
    <name type="scientific">Brasilonema bromeliae SPC951</name>
    <dbReference type="NCBI Taxonomy" id="385972"/>
    <lineage>
        <taxon>Bacteria</taxon>
        <taxon>Bacillati</taxon>
        <taxon>Cyanobacteriota</taxon>
        <taxon>Cyanophyceae</taxon>
        <taxon>Nostocales</taxon>
        <taxon>Scytonemataceae</taxon>
        <taxon>Brasilonema</taxon>
        <taxon>Bromeliae group (in: Brasilonema)</taxon>
    </lineage>
</organism>
<dbReference type="Pfam" id="PF00072">
    <property type="entry name" value="Response_reg"/>
    <property type="match status" value="1"/>
</dbReference>
<dbReference type="RefSeq" id="WP_169153507.1">
    <property type="nucleotide sequence ID" value="NZ_CAWPJE010000237.1"/>
</dbReference>
<keyword evidence="1 2" id="KW-0597">Phosphoprotein</keyword>
<name>A0ABX1P1K8_9CYAN</name>
<reference evidence="4 5" key="1">
    <citation type="submission" date="2018-06" db="EMBL/GenBank/DDBJ databases">
        <title>Comparative genomics of Brasilonema spp. strains.</title>
        <authorList>
            <person name="Alvarenga D.O."/>
            <person name="Fiore M.F."/>
            <person name="Varani A.M."/>
        </authorList>
    </citation>
    <scope>NUCLEOTIDE SEQUENCE [LARGE SCALE GENOMIC DNA]</scope>
    <source>
        <strain evidence="4 5">SPC951</strain>
    </source>
</reference>
<dbReference type="PANTHER" id="PTHR44591:SF3">
    <property type="entry name" value="RESPONSE REGULATORY DOMAIN-CONTAINING PROTEIN"/>
    <property type="match status" value="1"/>
</dbReference>